<gene>
    <name evidence="2" type="ORF">Aau02nite_67010</name>
</gene>
<feature type="transmembrane region" description="Helical" evidence="1">
    <location>
        <begin position="7"/>
        <end position="24"/>
    </location>
</feature>
<feature type="transmembrane region" description="Helical" evidence="1">
    <location>
        <begin position="30"/>
        <end position="52"/>
    </location>
</feature>
<keyword evidence="3" id="KW-1185">Reference proteome</keyword>
<feature type="transmembrane region" description="Helical" evidence="1">
    <location>
        <begin position="125"/>
        <end position="146"/>
    </location>
</feature>
<comment type="caution">
    <text evidence="2">The sequence shown here is derived from an EMBL/GenBank/DDBJ whole genome shotgun (WGS) entry which is preliminary data.</text>
</comment>
<evidence type="ECO:0000313" key="3">
    <source>
        <dbReference type="Proteomes" id="UP000681340"/>
    </source>
</evidence>
<evidence type="ECO:0000313" key="2">
    <source>
        <dbReference type="EMBL" id="GIM75654.1"/>
    </source>
</evidence>
<keyword evidence="1" id="KW-0472">Membrane</keyword>
<feature type="transmembrane region" description="Helical" evidence="1">
    <location>
        <begin position="80"/>
        <end position="105"/>
    </location>
</feature>
<sequence>MLLLLDVMCVAGVGWAGVLIGALIRGERLVPTTVAVVVAGVLVLPGFTAGVLTNRRVVRGRQPQSGWVRSVWSPPELPRWGLTLTGMVFFAFWFAGISAIAGMSQEIPAGDTAAARRQVDHQQRFALGVLGGVGAGGTALAAASLLRVRRTARTGQPQTTSR</sequence>
<evidence type="ECO:0000256" key="1">
    <source>
        <dbReference type="SAM" id="Phobius"/>
    </source>
</evidence>
<accession>A0A919VR49</accession>
<organism evidence="2 3">
    <name type="scientific">Actinoplanes auranticolor</name>
    <dbReference type="NCBI Taxonomy" id="47988"/>
    <lineage>
        <taxon>Bacteria</taxon>
        <taxon>Bacillati</taxon>
        <taxon>Actinomycetota</taxon>
        <taxon>Actinomycetes</taxon>
        <taxon>Micromonosporales</taxon>
        <taxon>Micromonosporaceae</taxon>
        <taxon>Actinoplanes</taxon>
    </lineage>
</organism>
<protein>
    <submittedName>
        <fullName evidence="2">Uncharacterized protein</fullName>
    </submittedName>
</protein>
<dbReference type="Proteomes" id="UP000681340">
    <property type="component" value="Unassembled WGS sequence"/>
</dbReference>
<reference evidence="2" key="1">
    <citation type="submission" date="2021-03" db="EMBL/GenBank/DDBJ databases">
        <title>Whole genome shotgun sequence of Actinoplanes auranticolor NBRC 12245.</title>
        <authorList>
            <person name="Komaki H."/>
            <person name="Tamura T."/>
        </authorList>
    </citation>
    <scope>NUCLEOTIDE SEQUENCE</scope>
    <source>
        <strain evidence="2">NBRC 12245</strain>
    </source>
</reference>
<dbReference type="EMBL" id="BOQL01000058">
    <property type="protein sequence ID" value="GIM75654.1"/>
    <property type="molecule type" value="Genomic_DNA"/>
</dbReference>
<dbReference type="AlphaFoldDB" id="A0A919VR49"/>
<keyword evidence="1" id="KW-1133">Transmembrane helix</keyword>
<keyword evidence="1" id="KW-0812">Transmembrane</keyword>
<name>A0A919VR49_9ACTN</name>
<proteinExistence type="predicted"/>